<evidence type="ECO:0000256" key="1">
    <source>
        <dbReference type="SAM" id="Phobius"/>
    </source>
</evidence>
<name>A0A7N1A905_KALFE</name>
<dbReference type="Proteomes" id="UP000594263">
    <property type="component" value="Unplaced"/>
</dbReference>
<reference evidence="2" key="1">
    <citation type="submission" date="2021-01" db="UniProtKB">
        <authorList>
            <consortium name="EnsemblPlants"/>
        </authorList>
    </citation>
    <scope>IDENTIFICATION</scope>
</reference>
<keyword evidence="1" id="KW-1133">Transmembrane helix</keyword>
<keyword evidence="3" id="KW-1185">Reference proteome</keyword>
<proteinExistence type="predicted"/>
<dbReference type="AlphaFoldDB" id="A0A7N1A905"/>
<keyword evidence="1" id="KW-0472">Membrane</keyword>
<dbReference type="EnsemblPlants" id="Kaladp0671s0027.1.v1.1">
    <property type="protein sequence ID" value="Kaladp0671s0027.1.v1.1.CDS.1"/>
    <property type="gene ID" value="Kaladp0671s0027.v1.1"/>
</dbReference>
<keyword evidence="1" id="KW-0812">Transmembrane</keyword>
<organism evidence="2 3">
    <name type="scientific">Kalanchoe fedtschenkoi</name>
    <name type="common">Lavender scallops</name>
    <name type="synonym">South American air plant</name>
    <dbReference type="NCBI Taxonomy" id="63787"/>
    <lineage>
        <taxon>Eukaryota</taxon>
        <taxon>Viridiplantae</taxon>
        <taxon>Streptophyta</taxon>
        <taxon>Embryophyta</taxon>
        <taxon>Tracheophyta</taxon>
        <taxon>Spermatophyta</taxon>
        <taxon>Magnoliopsida</taxon>
        <taxon>eudicotyledons</taxon>
        <taxon>Gunneridae</taxon>
        <taxon>Pentapetalae</taxon>
        <taxon>Saxifragales</taxon>
        <taxon>Crassulaceae</taxon>
        <taxon>Kalanchoe</taxon>
    </lineage>
</organism>
<evidence type="ECO:0000313" key="3">
    <source>
        <dbReference type="Proteomes" id="UP000594263"/>
    </source>
</evidence>
<feature type="transmembrane region" description="Helical" evidence="1">
    <location>
        <begin position="6"/>
        <end position="25"/>
    </location>
</feature>
<sequence>MTHTLLSELWFFASLFVWFMIRYAVRGKWMLLERGLSPNKESFTSVNFFHFPVHIFFSAHVEFHLVHFCFH</sequence>
<protein>
    <submittedName>
        <fullName evidence="2">Uncharacterized protein</fullName>
    </submittedName>
</protein>
<accession>A0A7N1A905</accession>
<dbReference type="Gramene" id="Kaladp0671s0027.1.v1.1">
    <property type="protein sequence ID" value="Kaladp0671s0027.1.v1.1.CDS.1"/>
    <property type="gene ID" value="Kaladp0671s0027.v1.1"/>
</dbReference>
<evidence type="ECO:0000313" key="2">
    <source>
        <dbReference type="EnsemblPlants" id="Kaladp0671s0027.1.v1.1.CDS.1"/>
    </source>
</evidence>